<dbReference type="InterPro" id="IPR003140">
    <property type="entry name" value="PLipase/COase/thioEstase"/>
</dbReference>
<evidence type="ECO:0000256" key="2">
    <source>
        <dbReference type="ARBA" id="ARBA00022801"/>
    </source>
</evidence>
<dbReference type="InterPro" id="IPR050565">
    <property type="entry name" value="LYPA1-2/EST-like"/>
</dbReference>
<reference evidence="4" key="1">
    <citation type="journal article" date="2014" name="Int. J. Syst. Evol. Microbiol.">
        <title>Complete genome sequence of Corynebacterium casei LMG S-19264T (=DSM 44701T), isolated from a smear-ripened cheese.</title>
        <authorList>
            <consortium name="US DOE Joint Genome Institute (JGI-PGF)"/>
            <person name="Walter F."/>
            <person name="Albersmeier A."/>
            <person name="Kalinowski J."/>
            <person name="Ruckert C."/>
        </authorList>
    </citation>
    <scope>NUCLEOTIDE SEQUENCE</scope>
    <source>
        <strain evidence="4">CGMCC 1.15760</strain>
    </source>
</reference>
<proteinExistence type="inferred from homology"/>
<organism evidence="4 5">
    <name type="scientific">Lysinibacillus alkalisoli</name>
    <dbReference type="NCBI Taxonomy" id="1911548"/>
    <lineage>
        <taxon>Bacteria</taxon>
        <taxon>Bacillati</taxon>
        <taxon>Bacillota</taxon>
        <taxon>Bacilli</taxon>
        <taxon>Bacillales</taxon>
        <taxon>Bacillaceae</taxon>
        <taxon>Lysinibacillus</taxon>
    </lineage>
</organism>
<reference evidence="4" key="2">
    <citation type="submission" date="2020-09" db="EMBL/GenBank/DDBJ databases">
        <authorList>
            <person name="Sun Q."/>
            <person name="Zhou Y."/>
        </authorList>
    </citation>
    <scope>NUCLEOTIDE SEQUENCE</scope>
    <source>
        <strain evidence="4">CGMCC 1.15760</strain>
    </source>
</reference>
<dbReference type="RefSeq" id="WP_188613954.1">
    <property type="nucleotide sequence ID" value="NZ_BMJT01000003.1"/>
</dbReference>
<evidence type="ECO:0000313" key="4">
    <source>
        <dbReference type="EMBL" id="GGG17784.1"/>
    </source>
</evidence>
<dbReference type="Gene3D" id="3.40.50.1820">
    <property type="entry name" value="alpha/beta hydrolase"/>
    <property type="match status" value="1"/>
</dbReference>
<dbReference type="InterPro" id="IPR029058">
    <property type="entry name" value="AB_hydrolase_fold"/>
</dbReference>
<keyword evidence="5" id="KW-1185">Reference proteome</keyword>
<dbReference type="PANTHER" id="PTHR10655">
    <property type="entry name" value="LYSOPHOSPHOLIPASE-RELATED"/>
    <property type="match status" value="1"/>
</dbReference>
<protein>
    <submittedName>
        <fullName evidence="4">Phospholipase</fullName>
    </submittedName>
</protein>
<comment type="caution">
    <text evidence="4">The sequence shown here is derived from an EMBL/GenBank/DDBJ whole genome shotgun (WGS) entry which is preliminary data.</text>
</comment>
<dbReference type="GO" id="GO:0016787">
    <property type="term" value="F:hydrolase activity"/>
    <property type="evidence" value="ECO:0007669"/>
    <property type="project" value="UniProtKB-KW"/>
</dbReference>
<dbReference type="Proteomes" id="UP000616608">
    <property type="component" value="Unassembled WGS sequence"/>
</dbReference>
<dbReference type="PANTHER" id="PTHR10655:SF17">
    <property type="entry name" value="LYSOPHOSPHOLIPASE-LIKE PROTEIN 1"/>
    <property type="match status" value="1"/>
</dbReference>
<name>A0A917G192_9BACI</name>
<evidence type="ECO:0000313" key="5">
    <source>
        <dbReference type="Proteomes" id="UP000616608"/>
    </source>
</evidence>
<gene>
    <name evidence="4" type="ORF">GCM10007425_10240</name>
</gene>
<sequence length="211" mass="23399">MNTPFTFTHTTIQATAQPMPAIVLLHGMGSNEQDLQQLLQGLSLPAHVFAIRGPISHPPGYAFFQIGEEEQPVRQTFDKVIVALQQFIEEIVKHYNVDPSRILLVGFNQGAVIAQTAALTVGDKIAGFAALSGFLPRFVKEEYVKKDVSHIKGFISHGQYDYIYPYALGQQSANLFEAYEASVVFKSYADGHGVTAENRQDLQQFIQEVLV</sequence>
<dbReference type="Pfam" id="PF02230">
    <property type="entry name" value="Abhydrolase_2"/>
    <property type="match status" value="1"/>
</dbReference>
<feature type="domain" description="Phospholipase/carboxylesterase/thioesterase" evidence="3">
    <location>
        <begin position="13"/>
        <end position="209"/>
    </location>
</feature>
<accession>A0A917G192</accession>
<dbReference type="EMBL" id="BMJT01000003">
    <property type="protein sequence ID" value="GGG17784.1"/>
    <property type="molecule type" value="Genomic_DNA"/>
</dbReference>
<dbReference type="SUPFAM" id="SSF53474">
    <property type="entry name" value="alpha/beta-Hydrolases"/>
    <property type="match status" value="1"/>
</dbReference>
<dbReference type="AlphaFoldDB" id="A0A917G192"/>
<evidence type="ECO:0000256" key="1">
    <source>
        <dbReference type="ARBA" id="ARBA00006499"/>
    </source>
</evidence>
<evidence type="ECO:0000259" key="3">
    <source>
        <dbReference type="Pfam" id="PF02230"/>
    </source>
</evidence>
<keyword evidence="2" id="KW-0378">Hydrolase</keyword>
<comment type="similarity">
    <text evidence="1">Belongs to the AB hydrolase superfamily. AB hydrolase 2 family.</text>
</comment>